<protein>
    <submittedName>
        <fullName evidence="1">Uncharacterized protein</fullName>
    </submittedName>
</protein>
<reference evidence="1 2" key="1">
    <citation type="journal article" date="2023" name="Plants (Basel)">
        <title>Bridging the Gap: Combining Genomics and Transcriptomics Approaches to Understand Stylosanthes scabra, an Orphan Legume from the Brazilian Caatinga.</title>
        <authorList>
            <person name="Ferreira-Neto J.R.C."/>
            <person name="da Silva M.D."/>
            <person name="Binneck E."/>
            <person name="de Melo N.F."/>
            <person name="da Silva R.H."/>
            <person name="de Melo A.L.T.M."/>
            <person name="Pandolfi V."/>
            <person name="Bustamante F.O."/>
            <person name="Brasileiro-Vidal A.C."/>
            <person name="Benko-Iseppon A.M."/>
        </authorList>
    </citation>
    <scope>NUCLEOTIDE SEQUENCE [LARGE SCALE GENOMIC DNA]</scope>
    <source>
        <tissue evidence="1">Leaves</tissue>
    </source>
</reference>
<keyword evidence="2" id="KW-1185">Reference proteome</keyword>
<comment type="caution">
    <text evidence="1">The sequence shown here is derived from an EMBL/GenBank/DDBJ whole genome shotgun (WGS) entry which is preliminary data.</text>
</comment>
<accession>A0ABU6QAA4</accession>
<organism evidence="1 2">
    <name type="scientific">Stylosanthes scabra</name>
    <dbReference type="NCBI Taxonomy" id="79078"/>
    <lineage>
        <taxon>Eukaryota</taxon>
        <taxon>Viridiplantae</taxon>
        <taxon>Streptophyta</taxon>
        <taxon>Embryophyta</taxon>
        <taxon>Tracheophyta</taxon>
        <taxon>Spermatophyta</taxon>
        <taxon>Magnoliopsida</taxon>
        <taxon>eudicotyledons</taxon>
        <taxon>Gunneridae</taxon>
        <taxon>Pentapetalae</taxon>
        <taxon>rosids</taxon>
        <taxon>fabids</taxon>
        <taxon>Fabales</taxon>
        <taxon>Fabaceae</taxon>
        <taxon>Papilionoideae</taxon>
        <taxon>50 kb inversion clade</taxon>
        <taxon>dalbergioids sensu lato</taxon>
        <taxon>Dalbergieae</taxon>
        <taxon>Pterocarpus clade</taxon>
        <taxon>Stylosanthes</taxon>
    </lineage>
</organism>
<gene>
    <name evidence="1" type="ORF">PIB30_024353</name>
</gene>
<dbReference type="Proteomes" id="UP001341840">
    <property type="component" value="Unassembled WGS sequence"/>
</dbReference>
<sequence length="123" mass="13513">MNTTATYGEEEEGCDEYDPEDVAAVVIAEEDVRERPNPNNAEGEEERAWREGEIKKGVEIWKKATEHAEPIVAVEPGGIVTELLLLPSVADFVLLHHCCVLRLLSSPKLPPCCFSVATVAIAR</sequence>
<name>A0ABU6QAA4_9FABA</name>
<evidence type="ECO:0000313" key="2">
    <source>
        <dbReference type="Proteomes" id="UP001341840"/>
    </source>
</evidence>
<proteinExistence type="predicted"/>
<dbReference type="EMBL" id="JASCZI010000087">
    <property type="protein sequence ID" value="MED6108477.1"/>
    <property type="molecule type" value="Genomic_DNA"/>
</dbReference>
<evidence type="ECO:0000313" key="1">
    <source>
        <dbReference type="EMBL" id="MED6108477.1"/>
    </source>
</evidence>